<feature type="domain" description="DUF397" evidence="1">
    <location>
        <begin position="11"/>
        <end position="30"/>
    </location>
</feature>
<name>A0ABS3WNQ2_9ACTN</name>
<dbReference type="Pfam" id="PF04149">
    <property type="entry name" value="DUF397"/>
    <property type="match status" value="2"/>
</dbReference>
<dbReference type="Proteomes" id="UP001518976">
    <property type="component" value="Unassembled WGS sequence"/>
</dbReference>
<keyword evidence="3" id="KW-1185">Reference proteome</keyword>
<feature type="domain" description="DUF397" evidence="1">
    <location>
        <begin position="32"/>
        <end position="83"/>
    </location>
</feature>
<gene>
    <name evidence="2" type="ORF">JW592_04585</name>
</gene>
<evidence type="ECO:0000259" key="1">
    <source>
        <dbReference type="Pfam" id="PF04149"/>
    </source>
</evidence>
<reference evidence="2 3" key="1">
    <citation type="submission" date="2021-02" db="EMBL/GenBank/DDBJ databases">
        <title>Streptomyces spirodelae sp. nov., isolated from duckweed.</title>
        <authorList>
            <person name="Saimee Y."/>
            <person name="Duangmal K."/>
        </authorList>
    </citation>
    <scope>NUCLEOTIDE SEQUENCE [LARGE SCALE GENOMIC DNA]</scope>
    <source>
        <strain evidence="2 3">DW4-2</strain>
    </source>
</reference>
<evidence type="ECO:0000313" key="2">
    <source>
        <dbReference type="EMBL" id="MBO8184754.1"/>
    </source>
</evidence>
<evidence type="ECO:0000313" key="3">
    <source>
        <dbReference type="Proteomes" id="UP001518976"/>
    </source>
</evidence>
<comment type="caution">
    <text evidence="2">The sequence shown here is derived from an EMBL/GenBank/DDBJ whole genome shotgun (WGS) entry which is preliminary data.</text>
</comment>
<dbReference type="EMBL" id="JAFFZN010000003">
    <property type="protein sequence ID" value="MBO8184754.1"/>
    <property type="molecule type" value="Genomic_DNA"/>
</dbReference>
<accession>A0ABS3WNQ2</accession>
<proteinExistence type="predicted"/>
<sequence>MITKNTRPAALAWFKSSYSGEEGGACLEVAYDWHKSSYSGEEGGNCVEVATCPDAQVHVRDSKNPTGPTLTLSPTTWAAFTAYAAERR</sequence>
<dbReference type="InterPro" id="IPR007278">
    <property type="entry name" value="DUF397"/>
</dbReference>
<dbReference type="RefSeq" id="WP_209263576.1">
    <property type="nucleotide sequence ID" value="NZ_JAFFZN010000003.1"/>
</dbReference>
<protein>
    <submittedName>
        <fullName evidence="2">DUF397 domain-containing protein</fullName>
    </submittedName>
</protein>
<organism evidence="2 3">
    <name type="scientific">Streptomyces spirodelae</name>
    <dbReference type="NCBI Taxonomy" id="2812904"/>
    <lineage>
        <taxon>Bacteria</taxon>
        <taxon>Bacillati</taxon>
        <taxon>Actinomycetota</taxon>
        <taxon>Actinomycetes</taxon>
        <taxon>Kitasatosporales</taxon>
        <taxon>Streptomycetaceae</taxon>
        <taxon>Streptomyces</taxon>
    </lineage>
</organism>